<dbReference type="EMBL" id="VEPZ02001774">
    <property type="protein sequence ID" value="KAE8655938.1"/>
    <property type="molecule type" value="Genomic_DNA"/>
</dbReference>
<dbReference type="CDD" id="cd05117">
    <property type="entry name" value="STKc_CAMK"/>
    <property type="match status" value="1"/>
</dbReference>
<dbReference type="InterPro" id="IPR018247">
    <property type="entry name" value="EF_Hand_1_Ca_BS"/>
</dbReference>
<feature type="domain" description="EF-hand" evidence="15">
    <location>
        <begin position="305"/>
        <end position="340"/>
    </location>
</feature>
<accession>A0A6A2WDF8</accession>
<evidence type="ECO:0000256" key="8">
    <source>
        <dbReference type="ARBA" id="ARBA00022837"/>
    </source>
</evidence>
<dbReference type="SMART" id="SM00220">
    <property type="entry name" value="S_TKc"/>
    <property type="match status" value="1"/>
</dbReference>
<dbReference type="PROSITE" id="PS00108">
    <property type="entry name" value="PROTEIN_KINASE_ST"/>
    <property type="match status" value="1"/>
</dbReference>
<dbReference type="GO" id="GO:0004674">
    <property type="term" value="F:protein serine/threonine kinase activity"/>
    <property type="evidence" value="ECO:0007669"/>
    <property type="project" value="UniProtKB-KW"/>
</dbReference>
<evidence type="ECO:0000256" key="11">
    <source>
        <dbReference type="ARBA" id="ARBA00048679"/>
    </source>
</evidence>
<sequence length="437" mass="48524">MSKPSSGTKSTMVLPYQTPSLGEHYSLGKKLGQGQFGTTYRCTHKPTGQPFACKSIPKRKLICQEDYDDVSVHLVMELCEGGELFDRIVKKGHYSEREAAKLIKTIVGVVENCHSLGVMHRDLKPENFLFDTVEEDAALKATDFGLSVFYKPGESFSDVVGSPYYVAPEVLRKHYGPEADVWSAGVILYILLSGVPPFWAETEMGIFRQILQGKIDFDSQPWPAISDNDTIAPDKPLDSAVLSRLKQFSVMNKLKKMALRVIAERLSEEEIGGLKELFKMIDTDNSGTITFEELKDGLKLVGSELIESEIKDLMDAADIDNNGSIDYGEFLAATVRLNKLEREENLVAAFSFFDKDGSGYITIDELQQACKEFGLSDVNLDEMIKEIDQDNVDGQIDFGEFAAMMRKGYGGIGRRTMRRTINLGDALGLNGSKELNG</sequence>
<evidence type="ECO:0000259" key="15">
    <source>
        <dbReference type="PROSITE" id="PS50222"/>
    </source>
</evidence>
<dbReference type="AlphaFoldDB" id="A0A6A2WDF8"/>
<dbReference type="FunFam" id="1.10.510.10:FF:000178">
    <property type="entry name" value="Calcium-dependent protein kinase 5"/>
    <property type="match status" value="1"/>
</dbReference>
<evidence type="ECO:0000256" key="5">
    <source>
        <dbReference type="ARBA" id="ARBA00022679"/>
    </source>
</evidence>
<feature type="binding site" evidence="12">
    <location>
        <position position="54"/>
    </location>
    <ligand>
        <name>ATP</name>
        <dbReference type="ChEBI" id="CHEBI:30616"/>
    </ligand>
</feature>
<dbReference type="InterPro" id="IPR002048">
    <property type="entry name" value="EF_hand_dom"/>
</dbReference>
<dbReference type="Proteomes" id="UP000436088">
    <property type="component" value="Unassembled WGS sequence"/>
</dbReference>
<dbReference type="InterPro" id="IPR017441">
    <property type="entry name" value="Protein_kinase_ATP_BS"/>
</dbReference>
<keyword evidence="7 16" id="KW-0418">Kinase</keyword>
<evidence type="ECO:0000313" key="17">
    <source>
        <dbReference type="Proteomes" id="UP000436088"/>
    </source>
</evidence>
<dbReference type="PROSITE" id="PS50222">
    <property type="entry name" value="EF_HAND_2"/>
    <property type="match status" value="4"/>
</dbReference>
<comment type="catalytic activity">
    <reaction evidence="11">
        <text>L-seryl-[protein] + ATP = O-phospho-L-seryl-[protein] + ADP + H(+)</text>
        <dbReference type="Rhea" id="RHEA:17989"/>
        <dbReference type="Rhea" id="RHEA-COMP:9863"/>
        <dbReference type="Rhea" id="RHEA-COMP:11604"/>
        <dbReference type="ChEBI" id="CHEBI:15378"/>
        <dbReference type="ChEBI" id="CHEBI:29999"/>
        <dbReference type="ChEBI" id="CHEBI:30616"/>
        <dbReference type="ChEBI" id="CHEBI:83421"/>
        <dbReference type="ChEBI" id="CHEBI:456216"/>
        <dbReference type="EC" id="2.7.11.1"/>
    </reaction>
</comment>
<evidence type="ECO:0000256" key="10">
    <source>
        <dbReference type="ARBA" id="ARBA00047899"/>
    </source>
</evidence>
<proteinExistence type="inferred from homology"/>
<dbReference type="InterPro" id="IPR000719">
    <property type="entry name" value="Prot_kinase_dom"/>
</dbReference>
<dbReference type="Gene3D" id="1.10.238.10">
    <property type="entry name" value="EF-hand"/>
    <property type="match status" value="2"/>
</dbReference>
<keyword evidence="5" id="KW-0808">Transferase</keyword>
<evidence type="ECO:0000256" key="2">
    <source>
        <dbReference type="ARBA" id="ARBA00012513"/>
    </source>
</evidence>
<feature type="domain" description="EF-hand" evidence="15">
    <location>
        <begin position="380"/>
        <end position="411"/>
    </location>
</feature>
<dbReference type="SUPFAM" id="SSF56112">
    <property type="entry name" value="Protein kinase-like (PK-like)"/>
    <property type="match status" value="1"/>
</dbReference>
<dbReference type="PROSITE" id="PS00107">
    <property type="entry name" value="PROTEIN_KINASE_ATP"/>
    <property type="match status" value="1"/>
</dbReference>
<dbReference type="Gene3D" id="1.10.510.10">
    <property type="entry name" value="Transferase(Phosphotransferase) domain 1"/>
    <property type="match status" value="1"/>
</dbReference>
<dbReference type="InterPro" id="IPR050205">
    <property type="entry name" value="CDPK_Ser/Thr_kinases"/>
</dbReference>
<dbReference type="EC" id="2.7.11.1" evidence="2"/>
<dbReference type="PROSITE" id="PS00018">
    <property type="entry name" value="EF_HAND_1"/>
    <property type="match status" value="3"/>
</dbReference>
<keyword evidence="6 12" id="KW-0547">Nucleotide-binding</keyword>
<name>A0A6A2WDF8_HIBSY</name>
<dbReference type="PANTHER" id="PTHR24349">
    <property type="entry name" value="SERINE/THREONINE-PROTEIN KINASE"/>
    <property type="match status" value="1"/>
</dbReference>
<reference evidence="16" key="1">
    <citation type="submission" date="2019-09" db="EMBL/GenBank/DDBJ databases">
        <title>Draft genome information of white flower Hibiscus syriacus.</title>
        <authorList>
            <person name="Kim Y.-M."/>
        </authorList>
    </citation>
    <scope>NUCLEOTIDE SEQUENCE [LARGE SCALE GENOMIC DNA]</scope>
    <source>
        <strain evidence="16">YM2019G1</strain>
    </source>
</reference>
<dbReference type="GO" id="GO:0005524">
    <property type="term" value="F:ATP binding"/>
    <property type="evidence" value="ECO:0007669"/>
    <property type="project" value="UniProtKB-UniRule"/>
</dbReference>
<evidence type="ECO:0000256" key="12">
    <source>
        <dbReference type="PROSITE-ProRule" id="PRU10141"/>
    </source>
</evidence>
<keyword evidence="3 13" id="KW-0723">Serine/threonine-protein kinase</keyword>
<dbReference type="CDD" id="cd00051">
    <property type="entry name" value="EFh"/>
    <property type="match status" value="2"/>
</dbReference>
<evidence type="ECO:0000256" key="4">
    <source>
        <dbReference type="ARBA" id="ARBA00022553"/>
    </source>
</evidence>
<dbReference type="GO" id="GO:0005509">
    <property type="term" value="F:calcium ion binding"/>
    <property type="evidence" value="ECO:0007669"/>
    <property type="project" value="InterPro"/>
</dbReference>
<evidence type="ECO:0000256" key="7">
    <source>
        <dbReference type="ARBA" id="ARBA00022777"/>
    </source>
</evidence>
<dbReference type="Gene3D" id="3.30.200.20">
    <property type="entry name" value="Phosphorylase Kinase, domain 1"/>
    <property type="match status" value="1"/>
</dbReference>
<comment type="catalytic activity">
    <reaction evidence="10">
        <text>L-threonyl-[protein] + ATP = O-phospho-L-threonyl-[protein] + ADP + H(+)</text>
        <dbReference type="Rhea" id="RHEA:46608"/>
        <dbReference type="Rhea" id="RHEA-COMP:11060"/>
        <dbReference type="Rhea" id="RHEA-COMP:11605"/>
        <dbReference type="ChEBI" id="CHEBI:15378"/>
        <dbReference type="ChEBI" id="CHEBI:30013"/>
        <dbReference type="ChEBI" id="CHEBI:30616"/>
        <dbReference type="ChEBI" id="CHEBI:61977"/>
        <dbReference type="ChEBI" id="CHEBI:456216"/>
        <dbReference type="EC" id="2.7.11.1"/>
    </reaction>
</comment>
<dbReference type="Pfam" id="PF13499">
    <property type="entry name" value="EF-hand_7"/>
    <property type="match status" value="2"/>
</dbReference>
<evidence type="ECO:0000259" key="14">
    <source>
        <dbReference type="PROSITE" id="PS50011"/>
    </source>
</evidence>
<evidence type="ECO:0000313" key="16">
    <source>
        <dbReference type="EMBL" id="KAE8655938.1"/>
    </source>
</evidence>
<protein>
    <recommendedName>
        <fullName evidence="2">non-specific serine/threonine protein kinase</fullName>
        <ecNumber evidence="2">2.7.11.1</ecNumber>
    </recommendedName>
</protein>
<evidence type="ECO:0000256" key="9">
    <source>
        <dbReference type="ARBA" id="ARBA00022840"/>
    </source>
</evidence>
<dbReference type="SMART" id="SM00054">
    <property type="entry name" value="EFh"/>
    <property type="match status" value="4"/>
</dbReference>
<organism evidence="16 17">
    <name type="scientific">Hibiscus syriacus</name>
    <name type="common">Rose of Sharon</name>
    <dbReference type="NCBI Taxonomy" id="106335"/>
    <lineage>
        <taxon>Eukaryota</taxon>
        <taxon>Viridiplantae</taxon>
        <taxon>Streptophyta</taxon>
        <taxon>Embryophyta</taxon>
        <taxon>Tracheophyta</taxon>
        <taxon>Spermatophyta</taxon>
        <taxon>Magnoliopsida</taxon>
        <taxon>eudicotyledons</taxon>
        <taxon>Gunneridae</taxon>
        <taxon>Pentapetalae</taxon>
        <taxon>rosids</taxon>
        <taxon>malvids</taxon>
        <taxon>Malvales</taxon>
        <taxon>Malvaceae</taxon>
        <taxon>Malvoideae</taxon>
        <taxon>Hibiscus</taxon>
    </lineage>
</organism>
<dbReference type="Pfam" id="PF00069">
    <property type="entry name" value="Pkinase"/>
    <property type="match status" value="1"/>
</dbReference>
<comment type="similarity">
    <text evidence="1">Belongs to the protein kinase superfamily. CAMK Ser/Thr protein kinase family. CaMK subfamily.</text>
</comment>
<dbReference type="FunFam" id="1.10.238.10:FF:000086">
    <property type="entry name" value="calcium-dependent protein kinase SK5"/>
    <property type="match status" value="1"/>
</dbReference>
<dbReference type="PROSITE" id="PS50011">
    <property type="entry name" value="PROTEIN_KINASE_DOM"/>
    <property type="match status" value="1"/>
</dbReference>
<keyword evidence="17" id="KW-1185">Reference proteome</keyword>
<evidence type="ECO:0000256" key="6">
    <source>
        <dbReference type="ARBA" id="ARBA00022741"/>
    </source>
</evidence>
<dbReference type="InterPro" id="IPR008271">
    <property type="entry name" value="Ser/Thr_kinase_AS"/>
</dbReference>
<comment type="caution">
    <text evidence="16">The sequence shown here is derived from an EMBL/GenBank/DDBJ whole genome shotgun (WGS) entry which is preliminary data.</text>
</comment>
<keyword evidence="8" id="KW-0106">Calcium</keyword>
<feature type="domain" description="Protein kinase" evidence="14">
    <location>
        <begin position="25"/>
        <end position="278"/>
    </location>
</feature>
<dbReference type="InterPro" id="IPR011992">
    <property type="entry name" value="EF-hand-dom_pair"/>
</dbReference>
<feature type="domain" description="EF-hand" evidence="15">
    <location>
        <begin position="269"/>
        <end position="304"/>
    </location>
</feature>
<evidence type="ECO:0000256" key="3">
    <source>
        <dbReference type="ARBA" id="ARBA00022527"/>
    </source>
</evidence>
<dbReference type="FunFam" id="1.10.238.10:FF:000291">
    <property type="entry name" value="Calcium-dependent protein kinase SK5"/>
    <property type="match status" value="1"/>
</dbReference>
<dbReference type="SUPFAM" id="SSF47473">
    <property type="entry name" value="EF-hand"/>
    <property type="match status" value="1"/>
</dbReference>
<evidence type="ECO:0000256" key="1">
    <source>
        <dbReference type="ARBA" id="ARBA00005354"/>
    </source>
</evidence>
<evidence type="ECO:0000256" key="13">
    <source>
        <dbReference type="RuleBase" id="RU000304"/>
    </source>
</evidence>
<feature type="domain" description="EF-hand" evidence="15">
    <location>
        <begin position="341"/>
        <end position="376"/>
    </location>
</feature>
<keyword evidence="4" id="KW-0597">Phosphoprotein</keyword>
<dbReference type="InterPro" id="IPR011009">
    <property type="entry name" value="Kinase-like_dom_sf"/>
</dbReference>
<keyword evidence="9 12" id="KW-0067">ATP-binding</keyword>
<gene>
    <name evidence="16" type="ORF">F3Y22_tig00117016pilonHSYRG00766</name>
</gene>